<dbReference type="Proteomes" id="UP000240974">
    <property type="component" value="Unassembled WGS sequence"/>
</dbReference>
<evidence type="ECO:0000313" key="2">
    <source>
        <dbReference type="EMBL" id="MCB8560453.1"/>
    </source>
</evidence>
<evidence type="ECO:0000313" key="3">
    <source>
        <dbReference type="EMBL" id="MCQ5060962.1"/>
    </source>
</evidence>
<dbReference type="EMBL" id="JAJDKQ010000001">
    <property type="protein sequence ID" value="MCB8560453.1"/>
    <property type="molecule type" value="Genomic_DNA"/>
</dbReference>
<gene>
    <name evidence="4" type="ORF">C7U54_00095</name>
    <name evidence="1" type="ORF">Fi14EGH31_20180</name>
    <name evidence="2" type="ORF">LJD74_00350</name>
    <name evidence="3" type="ORF">NE542_03810</name>
</gene>
<reference evidence="2" key="4">
    <citation type="submission" date="2021-10" db="EMBL/GenBank/DDBJ databases">
        <title>Collection of gut derived symbiotic bacterial strains cultured from healthy donors.</title>
        <authorList>
            <person name="Lin H."/>
            <person name="Littmann E."/>
            <person name="Kohout C."/>
            <person name="Pamer E.G."/>
        </authorList>
    </citation>
    <scope>NUCLEOTIDE SEQUENCE</scope>
    <source>
        <strain evidence="2">DFI.5.2</strain>
    </source>
</reference>
<evidence type="ECO:0008006" key="7">
    <source>
        <dbReference type="Google" id="ProtNLM"/>
    </source>
</evidence>
<accession>A0A2T3G6N1</accession>
<dbReference type="EMBL" id="PYLQ01000001">
    <property type="protein sequence ID" value="PST43152.1"/>
    <property type="molecule type" value="Genomic_DNA"/>
</dbReference>
<evidence type="ECO:0000313" key="4">
    <source>
        <dbReference type="EMBL" id="PST43152.1"/>
    </source>
</evidence>
<dbReference type="AlphaFoldDB" id="A0A2T3G6N1"/>
<dbReference type="EMBL" id="AP024085">
    <property type="protein sequence ID" value="BCL58306.1"/>
    <property type="molecule type" value="Genomic_DNA"/>
</dbReference>
<dbReference type="Proteomes" id="UP001197827">
    <property type="component" value="Unassembled WGS sequence"/>
</dbReference>
<evidence type="ECO:0000313" key="1">
    <source>
        <dbReference type="EMBL" id="BCL58306.1"/>
    </source>
</evidence>
<evidence type="ECO:0000313" key="5">
    <source>
        <dbReference type="Proteomes" id="UP000240974"/>
    </source>
</evidence>
<dbReference type="RefSeq" id="WP_022002966.1">
    <property type="nucleotide sequence ID" value="NZ_AP024085.1"/>
</dbReference>
<dbReference type="Pfam" id="PF07873">
    <property type="entry name" value="YabP"/>
    <property type="match status" value="1"/>
</dbReference>
<reference evidence="1" key="2">
    <citation type="journal article" date="2020" name="Microbiol. Resour. Announc.">
        <title>Complete Genome Sequence of Faecalibacillus intestinalis JCM 34082, Isolated from Feces from a Healthy Japanese Female.</title>
        <authorList>
            <person name="Sakamoto M."/>
            <person name="Ikeyama N."/>
            <person name="Toyoda A."/>
            <person name="Murakami T."/>
            <person name="Mori H."/>
            <person name="Ohkuma M."/>
        </authorList>
    </citation>
    <scope>NUCLEOTIDE SEQUENCE</scope>
    <source>
        <strain evidence="1">14EGH31</strain>
    </source>
</reference>
<proteinExistence type="predicted"/>
<dbReference type="EMBL" id="JANGBO010000002">
    <property type="protein sequence ID" value="MCQ5060962.1"/>
    <property type="molecule type" value="Genomic_DNA"/>
</dbReference>
<reference evidence="4 5" key="1">
    <citation type="journal article" date="2019" name="Int. J. Syst. Evol. Microbiol.">
        <title>Faecalibacillus intestinalis gen. nov., sp. nov. and Faecalibacillus faecis sp. nov., isolated from human faeces.</title>
        <authorList>
            <person name="Seo B."/>
            <person name="Jeon K."/>
            <person name="Baek I."/>
            <person name="Lee Y.M."/>
            <person name="Baek K."/>
            <person name="Ko G."/>
        </authorList>
    </citation>
    <scope>NUCLEOTIDE SEQUENCE [LARGE SCALE GENOMIC DNA]</scope>
    <source>
        <strain evidence="4 5">SNUG30099</strain>
    </source>
</reference>
<reference evidence="6" key="3">
    <citation type="submission" date="2020-09" db="EMBL/GenBank/DDBJ databases">
        <title>Complete genome sequencing of Faecalibacillus intestinalis strain 14EGH31.</title>
        <authorList>
            <person name="Sakamoto M."/>
            <person name="Murakami T."/>
            <person name="Mori H."/>
        </authorList>
    </citation>
    <scope>NUCLEOTIDE SEQUENCE [LARGE SCALE GENOMIC DNA]</scope>
    <source>
        <strain evidence="6">14EGH31</strain>
    </source>
</reference>
<protein>
    <recommendedName>
        <fullName evidence="7">Sporulation protein</fullName>
    </recommendedName>
</protein>
<reference evidence="3" key="5">
    <citation type="submission" date="2022-06" db="EMBL/GenBank/DDBJ databases">
        <title>Isolation of gut microbiota from human fecal samples.</title>
        <authorList>
            <person name="Pamer E.G."/>
            <person name="Barat B."/>
            <person name="Waligurski E."/>
            <person name="Medina S."/>
            <person name="Paddock L."/>
            <person name="Mostad J."/>
        </authorList>
    </citation>
    <scope>NUCLEOTIDE SEQUENCE</scope>
    <source>
        <strain evidence="3">DFI.6.24</strain>
    </source>
</reference>
<dbReference type="KEGG" id="fit:Fi14EGH31_20180"/>
<dbReference type="GeneID" id="70580458"/>
<dbReference type="Proteomes" id="UP000593842">
    <property type="component" value="Chromosome"/>
</dbReference>
<name>A0A2T3G6N1_9FIRM</name>
<organism evidence="4 5">
    <name type="scientific">Faecalibacillus intestinalis</name>
    <dbReference type="NCBI Taxonomy" id="1982626"/>
    <lineage>
        <taxon>Bacteria</taxon>
        <taxon>Bacillati</taxon>
        <taxon>Bacillota</taxon>
        <taxon>Erysipelotrichia</taxon>
        <taxon>Erysipelotrichales</taxon>
        <taxon>Coprobacillaceae</taxon>
        <taxon>Faecalibacillus</taxon>
    </lineage>
</organism>
<dbReference type="InterPro" id="IPR022476">
    <property type="entry name" value="Spore_YabP/YqfC"/>
</dbReference>
<dbReference type="Proteomes" id="UP001204814">
    <property type="component" value="Unassembled WGS sequence"/>
</dbReference>
<evidence type="ECO:0000313" key="6">
    <source>
        <dbReference type="Proteomes" id="UP000593842"/>
    </source>
</evidence>
<keyword evidence="5" id="KW-1185">Reference proteome</keyword>
<sequence>MLCIQKNRILIKHYQLIITLESTIFECKMNQQIISIKGKNIEIRYYSQDEIMLMGEFTSIIFS</sequence>